<dbReference type="Proteomes" id="UP000078046">
    <property type="component" value="Unassembled WGS sequence"/>
</dbReference>
<evidence type="ECO:0000313" key="2">
    <source>
        <dbReference type="Proteomes" id="UP000078046"/>
    </source>
</evidence>
<keyword evidence="2" id="KW-1185">Reference proteome</keyword>
<dbReference type="Gene3D" id="1.10.10.60">
    <property type="entry name" value="Homeodomain-like"/>
    <property type="match status" value="1"/>
</dbReference>
<dbReference type="SUPFAM" id="SSF46689">
    <property type="entry name" value="Homeodomain-like"/>
    <property type="match status" value="1"/>
</dbReference>
<gene>
    <name evidence="1" type="ORF">A3Q56_01585</name>
</gene>
<dbReference type="InterPro" id="IPR009057">
    <property type="entry name" value="Homeodomain-like_sf"/>
</dbReference>
<dbReference type="AlphaFoldDB" id="A0A177B8M4"/>
<dbReference type="OrthoDB" id="6159439at2759"/>
<dbReference type="EMBL" id="LWCA01000125">
    <property type="protein sequence ID" value="OAF70649.1"/>
    <property type="molecule type" value="Genomic_DNA"/>
</dbReference>
<reference evidence="1 2" key="1">
    <citation type="submission" date="2016-04" db="EMBL/GenBank/DDBJ databases">
        <title>The genome of Intoshia linei affirms orthonectids as highly simplified spiralians.</title>
        <authorList>
            <person name="Mikhailov K.V."/>
            <person name="Slusarev G.S."/>
            <person name="Nikitin M.A."/>
            <person name="Logacheva M.D."/>
            <person name="Penin A."/>
            <person name="Aleoshin V."/>
            <person name="Panchin Y.V."/>
        </authorList>
    </citation>
    <scope>NUCLEOTIDE SEQUENCE [LARGE SCALE GENOMIC DNA]</scope>
    <source>
        <strain evidence="1">Intl2013</strain>
        <tissue evidence="1">Whole animal</tissue>
    </source>
</reference>
<sequence>MIMHQKDKNCSFSIENIIRKEIHRDKDAIDTVNNLQSFSNSNLRNNLQLNYQDYLINFINNRKIIENEYTQTIQPKLINQYNLAKDLQINALDPYFYAKNAYDRRTYDHKFQSNSYSKCYRRRKARTVFSDLQLNGLESRFDIQRYLSTPGKDMVSK</sequence>
<name>A0A177B8M4_9BILA</name>
<protein>
    <submittedName>
        <fullName evidence="1">Uncharacterized protein</fullName>
    </submittedName>
</protein>
<evidence type="ECO:0000313" key="1">
    <source>
        <dbReference type="EMBL" id="OAF70649.1"/>
    </source>
</evidence>
<comment type="caution">
    <text evidence="1">The sequence shown here is derived from an EMBL/GenBank/DDBJ whole genome shotgun (WGS) entry which is preliminary data.</text>
</comment>
<organism evidence="1 2">
    <name type="scientific">Intoshia linei</name>
    <dbReference type="NCBI Taxonomy" id="1819745"/>
    <lineage>
        <taxon>Eukaryota</taxon>
        <taxon>Metazoa</taxon>
        <taxon>Spiralia</taxon>
        <taxon>Lophotrochozoa</taxon>
        <taxon>Mesozoa</taxon>
        <taxon>Orthonectida</taxon>
        <taxon>Rhopaluridae</taxon>
        <taxon>Intoshia</taxon>
    </lineage>
</organism>
<accession>A0A177B8M4</accession>
<proteinExistence type="predicted"/>